<feature type="non-terminal residue" evidence="1">
    <location>
        <position position="1"/>
    </location>
</feature>
<name>A0A2J8RP42_PONAB</name>
<sequence length="60" mass="6581">KKMHYVDPDRVKMKLLKRRPGSLASIQLAHAPLSSPVAISELLQVPLATSQMFPSVLGDL</sequence>
<accession>A0A2J8RP42</accession>
<dbReference type="EMBL" id="NDHI03003663">
    <property type="protein sequence ID" value="PNJ10292.1"/>
    <property type="molecule type" value="Genomic_DNA"/>
</dbReference>
<proteinExistence type="predicted"/>
<comment type="caution">
    <text evidence="1">The sequence shown here is derived from an EMBL/GenBank/DDBJ whole genome shotgun (WGS) entry which is preliminary data.</text>
</comment>
<organism evidence="1">
    <name type="scientific">Pongo abelii</name>
    <name type="common">Sumatran orangutan</name>
    <name type="synonym">Pongo pygmaeus abelii</name>
    <dbReference type="NCBI Taxonomy" id="9601"/>
    <lineage>
        <taxon>Eukaryota</taxon>
        <taxon>Metazoa</taxon>
        <taxon>Chordata</taxon>
        <taxon>Craniata</taxon>
        <taxon>Vertebrata</taxon>
        <taxon>Euteleostomi</taxon>
        <taxon>Mammalia</taxon>
        <taxon>Eutheria</taxon>
        <taxon>Euarchontoglires</taxon>
        <taxon>Primates</taxon>
        <taxon>Haplorrhini</taxon>
        <taxon>Catarrhini</taxon>
        <taxon>Hominidae</taxon>
        <taxon>Pongo</taxon>
    </lineage>
</organism>
<reference evidence="1" key="1">
    <citation type="submission" date="2017-12" db="EMBL/GenBank/DDBJ databases">
        <title>High-resolution comparative analysis of great ape genomes.</title>
        <authorList>
            <person name="Pollen A."/>
            <person name="Hastie A."/>
            <person name="Hormozdiari F."/>
            <person name="Dougherty M."/>
            <person name="Liu R."/>
            <person name="Chaisson M."/>
            <person name="Hoppe E."/>
            <person name="Hill C."/>
            <person name="Pang A."/>
            <person name="Hillier L."/>
            <person name="Baker C."/>
            <person name="Armstrong J."/>
            <person name="Shendure J."/>
            <person name="Paten B."/>
            <person name="Wilson R."/>
            <person name="Chao H."/>
            <person name="Schneider V."/>
            <person name="Ventura M."/>
            <person name="Kronenberg Z."/>
            <person name="Murali S."/>
            <person name="Gordon D."/>
            <person name="Cantsilieris S."/>
            <person name="Munson K."/>
            <person name="Nelson B."/>
            <person name="Raja A."/>
            <person name="Underwood J."/>
            <person name="Diekhans M."/>
            <person name="Fiddes I."/>
            <person name="Haussler D."/>
            <person name="Eichler E."/>
        </authorList>
    </citation>
    <scope>NUCLEOTIDE SEQUENCE [LARGE SCALE GENOMIC DNA]</scope>
    <source>
        <strain evidence="1">Susie</strain>
    </source>
</reference>
<dbReference type="AlphaFoldDB" id="A0A2J8RP42"/>
<gene>
    <name evidence="1" type="ORF">CR201_G0049479</name>
</gene>
<evidence type="ECO:0000313" key="1">
    <source>
        <dbReference type="EMBL" id="PNJ10292.1"/>
    </source>
</evidence>
<protein>
    <submittedName>
        <fullName evidence="1">ST3GAL5 isoform 59</fullName>
    </submittedName>
</protein>